<dbReference type="AlphaFoldDB" id="A0A5J6FHG9"/>
<dbReference type="Proteomes" id="UP000326178">
    <property type="component" value="Chromosome"/>
</dbReference>
<keyword evidence="1" id="KW-0812">Transmembrane</keyword>
<evidence type="ECO:0000313" key="2">
    <source>
        <dbReference type="EMBL" id="QEU75772.1"/>
    </source>
</evidence>
<name>A0A5J6FHG9_9ACTN</name>
<dbReference type="EMBL" id="CP023702">
    <property type="protein sequence ID" value="QEU75772.1"/>
    <property type="molecule type" value="Genomic_DNA"/>
</dbReference>
<reference evidence="2 3" key="1">
    <citation type="submission" date="2017-09" db="EMBL/GenBank/DDBJ databases">
        <authorList>
            <person name="Lee N."/>
            <person name="Cho B.-K."/>
        </authorList>
    </citation>
    <scope>NUCLEOTIDE SEQUENCE [LARGE SCALE GENOMIC DNA]</scope>
    <source>
        <strain evidence="2 3">ATCC 12769</strain>
    </source>
</reference>
<evidence type="ECO:0000313" key="3">
    <source>
        <dbReference type="Proteomes" id="UP000326178"/>
    </source>
</evidence>
<accession>A0A5J6FHG9</accession>
<proteinExistence type="predicted"/>
<dbReference type="KEGG" id="snk:CP967_30755"/>
<feature type="transmembrane region" description="Helical" evidence="1">
    <location>
        <begin position="6"/>
        <end position="26"/>
    </location>
</feature>
<evidence type="ECO:0000256" key="1">
    <source>
        <dbReference type="SAM" id="Phobius"/>
    </source>
</evidence>
<organism evidence="2 3">
    <name type="scientific">Streptomyces nitrosporeus</name>
    <dbReference type="NCBI Taxonomy" id="28894"/>
    <lineage>
        <taxon>Bacteria</taxon>
        <taxon>Bacillati</taxon>
        <taxon>Actinomycetota</taxon>
        <taxon>Actinomycetes</taxon>
        <taxon>Kitasatosporales</taxon>
        <taxon>Streptomycetaceae</taxon>
        <taxon>Streptomyces</taxon>
    </lineage>
</organism>
<protein>
    <submittedName>
        <fullName evidence="2">Uncharacterized protein</fullName>
    </submittedName>
</protein>
<dbReference type="InterPro" id="IPR046492">
    <property type="entry name" value="DUF6585"/>
</dbReference>
<sequence length="219" mass="23442">MLALHLFTLTYLLVLVVPGILFFLWLRRYPDFNRKQAAKRLWLFDDGLIAHARSGDGMAVLRWDSVRLYTDVSQKIVNGVPGPVSYAYTLLSSPKGADTTLTEFYERPGTWGPWIQEAVVRAQGPGALAAVLEGGTVGFGPFDVSLAGLASGGKDRLPWSDLEGIDVQNGRVRVMRTGGAVPWGGSEVKSVANLAVLLAVAESLKGSGPAGHRPSPGRG</sequence>
<keyword evidence="1" id="KW-1133">Transmembrane helix</keyword>
<keyword evidence="1" id="KW-0472">Membrane</keyword>
<dbReference type="Pfam" id="PF20226">
    <property type="entry name" value="DUF6585"/>
    <property type="match status" value="1"/>
</dbReference>
<gene>
    <name evidence="2" type="ORF">CP967_30755</name>
</gene>
<keyword evidence="3" id="KW-1185">Reference proteome</keyword>